<evidence type="ECO:0000313" key="2">
    <source>
        <dbReference type="EMBL" id="KAL2067523.1"/>
    </source>
</evidence>
<evidence type="ECO:0000256" key="1">
    <source>
        <dbReference type="SAM" id="MobiDB-lite"/>
    </source>
</evidence>
<proteinExistence type="predicted"/>
<feature type="compositionally biased region" description="Low complexity" evidence="1">
    <location>
        <begin position="44"/>
        <end position="53"/>
    </location>
</feature>
<keyword evidence="3" id="KW-1185">Reference proteome</keyword>
<sequence length="138" mass="15867">MKEEQANVELGLATVRWKREEEKEGKKRKGRRRRSRRPERQIHSRSSIHSFIHPTNHSLPLPPSVEDEMGPSVPAKAVFHGRDMPANMNHDEFYFHRAEDYARISCISRGAGHEVGMILLLLIAQGQGRRGYASQSER</sequence>
<accession>A0ABR4CEJ2</accession>
<dbReference type="EMBL" id="JAZHXI010000010">
    <property type="protein sequence ID" value="KAL2067523.1"/>
    <property type="molecule type" value="Genomic_DNA"/>
</dbReference>
<feature type="compositionally biased region" description="Basic residues" evidence="1">
    <location>
        <begin position="26"/>
        <end position="37"/>
    </location>
</feature>
<feature type="region of interest" description="Disordered" evidence="1">
    <location>
        <begin position="18"/>
        <end position="72"/>
    </location>
</feature>
<name>A0ABR4CEJ2_9HELO</name>
<dbReference type="Proteomes" id="UP001595075">
    <property type="component" value="Unassembled WGS sequence"/>
</dbReference>
<gene>
    <name evidence="2" type="ORF">VTL71DRAFT_1948</name>
</gene>
<organism evidence="2 3">
    <name type="scientific">Oculimacula yallundae</name>
    <dbReference type="NCBI Taxonomy" id="86028"/>
    <lineage>
        <taxon>Eukaryota</taxon>
        <taxon>Fungi</taxon>
        <taxon>Dikarya</taxon>
        <taxon>Ascomycota</taxon>
        <taxon>Pezizomycotina</taxon>
        <taxon>Leotiomycetes</taxon>
        <taxon>Helotiales</taxon>
        <taxon>Ploettnerulaceae</taxon>
        <taxon>Oculimacula</taxon>
    </lineage>
</organism>
<evidence type="ECO:0000313" key="3">
    <source>
        <dbReference type="Proteomes" id="UP001595075"/>
    </source>
</evidence>
<comment type="caution">
    <text evidence="2">The sequence shown here is derived from an EMBL/GenBank/DDBJ whole genome shotgun (WGS) entry which is preliminary data.</text>
</comment>
<reference evidence="2 3" key="1">
    <citation type="journal article" date="2024" name="Commun. Biol.">
        <title>Comparative genomic analysis of thermophilic fungi reveals convergent evolutionary adaptations and gene losses.</title>
        <authorList>
            <person name="Steindorff A.S."/>
            <person name="Aguilar-Pontes M.V."/>
            <person name="Robinson A.J."/>
            <person name="Andreopoulos B."/>
            <person name="LaButti K."/>
            <person name="Kuo A."/>
            <person name="Mondo S."/>
            <person name="Riley R."/>
            <person name="Otillar R."/>
            <person name="Haridas S."/>
            <person name="Lipzen A."/>
            <person name="Grimwood J."/>
            <person name="Schmutz J."/>
            <person name="Clum A."/>
            <person name="Reid I.D."/>
            <person name="Moisan M.C."/>
            <person name="Butler G."/>
            <person name="Nguyen T.T.M."/>
            <person name="Dewar K."/>
            <person name="Conant G."/>
            <person name="Drula E."/>
            <person name="Henrissat B."/>
            <person name="Hansel C."/>
            <person name="Singer S."/>
            <person name="Hutchinson M.I."/>
            <person name="de Vries R.P."/>
            <person name="Natvig D.O."/>
            <person name="Powell A.J."/>
            <person name="Tsang A."/>
            <person name="Grigoriev I.V."/>
        </authorList>
    </citation>
    <scope>NUCLEOTIDE SEQUENCE [LARGE SCALE GENOMIC DNA]</scope>
    <source>
        <strain evidence="2 3">CBS 494.80</strain>
    </source>
</reference>
<protein>
    <submittedName>
        <fullName evidence="2">Uncharacterized protein</fullName>
    </submittedName>
</protein>